<comment type="caution">
    <text evidence="2">The sequence shown here is derived from an EMBL/GenBank/DDBJ whole genome shotgun (WGS) entry which is preliminary data.</text>
</comment>
<reference evidence="2 3" key="1">
    <citation type="submission" date="2014-04" db="EMBL/GenBank/DDBJ databases">
        <title>The Genome Sequence of Mycobacterium tuberculosis TKK-01-0051.</title>
        <authorList>
            <consortium name="The Broad Institute Genomics Platform"/>
            <consortium name="The Broad Institute Genome Sequencing Center for Infectious Disease"/>
            <person name="Earl A.M."/>
            <person name="Cohen K."/>
            <person name="Pym A."/>
            <person name="Bishai W."/>
            <person name="Maharaj K."/>
            <person name="Desjardins C."/>
            <person name="Abeel T."/>
            <person name="Young S."/>
            <person name="Zeng Q."/>
            <person name="Gargeya S."/>
            <person name="Abouelleil A."/>
            <person name="Alvarado L."/>
            <person name="Chapman S.B."/>
            <person name="Gainer-Dewar J."/>
            <person name="Goldberg J."/>
            <person name="Griggs A."/>
            <person name="Gujja S."/>
            <person name="Hansen M."/>
            <person name="Howarth C."/>
            <person name="Imamovic A."/>
            <person name="Larimer J."/>
            <person name="Murphy C."/>
            <person name="Naylor J."/>
            <person name="Pearson M."/>
            <person name="Poon T.W."/>
            <person name="Priest M."/>
            <person name="Roberts A."/>
            <person name="Saif S."/>
            <person name="Shea T."/>
            <person name="Sykes S."/>
            <person name="Wortman J."/>
            <person name="Nusbaum C."/>
            <person name="Birren B."/>
        </authorList>
    </citation>
    <scope>NUCLEOTIDE SEQUENCE [LARGE SCALE GENOMIC DNA]</scope>
    <source>
        <strain evidence="2 3">TKK-01-0051</strain>
    </source>
</reference>
<sequence>MLDLFLPAECGGCGAPSTRWCDACAGELSVAADQPHVVNPRIDPGVPVFALGRYANARRQAILALKERGRADLVDPLARALAVGVHRLLSWGIIDTPLTVVPAPTRRSAARRRGGDPVARLARAAVARHPDITVAPALRLKALTRDSVGLGTAARERNVAGRVVLRGSPPRTEVMVIDDIVTTGATARESVRILSAAGVRVAAVLAIAAV</sequence>
<dbReference type="InterPro" id="IPR029057">
    <property type="entry name" value="PRTase-like"/>
</dbReference>
<protein>
    <recommendedName>
        <fullName evidence="4">Phosphoribosyltransferase domain-containing protein</fullName>
    </recommendedName>
</protein>
<dbReference type="PANTHER" id="PTHR47505:SF1">
    <property type="entry name" value="DNA UTILIZATION PROTEIN YHGH"/>
    <property type="match status" value="1"/>
</dbReference>
<accession>A0A051UI49</accession>
<evidence type="ECO:0000313" key="3">
    <source>
        <dbReference type="Proteomes" id="UP000025947"/>
    </source>
</evidence>
<gene>
    <name evidence="2" type="ORF">K875_01446</name>
</gene>
<name>A0A051UI49_9MYCO</name>
<dbReference type="PATRIC" id="fig|1324261.3.peg.1465"/>
<dbReference type="PANTHER" id="PTHR47505">
    <property type="entry name" value="DNA UTILIZATION PROTEIN YHGH"/>
    <property type="match status" value="1"/>
</dbReference>
<dbReference type="SUPFAM" id="SSF53271">
    <property type="entry name" value="PRTase-like"/>
    <property type="match status" value="1"/>
</dbReference>
<keyword evidence="3" id="KW-1185">Reference proteome</keyword>
<dbReference type="Gene3D" id="3.40.50.2020">
    <property type="match status" value="1"/>
</dbReference>
<comment type="similarity">
    <text evidence="1">Belongs to the ComF/GntX family.</text>
</comment>
<proteinExistence type="inferred from homology"/>
<dbReference type="EMBL" id="JLXW01000002">
    <property type="protein sequence ID" value="KBZ68889.1"/>
    <property type="molecule type" value="Genomic_DNA"/>
</dbReference>
<dbReference type="RefSeq" id="WP_044484202.1">
    <property type="nucleotide sequence ID" value="NZ_KK328284.1"/>
</dbReference>
<dbReference type="InterPro" id="IPR051910">
    <property type="entry name" value="ComF/GntX_DNA_util-trans"/>
</dbReference>
<dbReference type="AlphaFoldDB" id="A0A051UI49"/>
<evidence type="ECO:0000256" key="1">
    <source>
        <dbReference type="ARBA" id="ARBA00008007"/>
    </source>
</evidence>
<evidence type="ECO:0008006" key="4">
    <source>
        <dbReference type="Google" id="ProtNLM"/>
    </source>
</evidence>
<evidence type="ECO:0000313" key="2">
    <source>
        <dbReference type="EMBL" id="KBZ68889.1"/>
    </source>
</evidence>
<dbReference type="Proteomes" id="UP000025947">
    <property type="component" value="Unassembled WGS sequence"/>
</dbReference>
<dbReference type="HOGENOM" id="CLU_054549_3_2_11"/>
<organism evidence="2 3">
    <name type="scientific">Mycobacterium [tuberculosis] TKK-01-0051</name>
    <dbReference type="NCBI Taxonomy" id="1324261"/>
    <lineage>
        <taxon>Bacteria</taxon>
        <taxon>Bacillati</taxon>
        <taxon>Actinomycetota</taxon>
        <taxon>Actinomycetes</taxon>
        <taxon>Mycobacteriales</taxon>
        <taxon>Mycobacteriaceae</taxon>
        <taxon>Mycobacterium</taxon>
        <taxon>Mycobacterium avium complex (MAC)</taxon>
    </lineage>
</organism>
<dbReference type="CDD" id="cd06223">
    <property type="entry name" value="PRTases_typeI"/>
    <property type="match status" value="1"/>
</dbReference>
<dbReference type="InterPro" id="IPR000836">
    <property type="entry name" value="PRTase_dom"/>
</dbReference>